<dbReference type="InterPro" id="IPR047140">
    <property type="entry name" value="LabA"/>
</dbReference>
<evidence type="ECO:0000259" key="1">
    <source>
        <dbReference type="Pfam" id="PF01936"/>
    </source>
</evidence>
<dbReference type="PANTHER" id="PTHR35458">
    <property type="entry name" value="SLR0755 PROTEIN"/>
    <property type="match status" value="1"/>
</dbReference>
<name>A0A1G2DHG1_9BACT</name>
<dbReference type="STRING" id="1798665.A2942_00645"/>
<dbReference type="AlphaFoldDB" id="A0A1G2DHG1"/>
<evidence type="ECO:0000313" key="2">
    <source>
        <dbReference type="EMBL" id="OGZ13029.1"/>
    </source>
</evidence>
<dbReference type="CDD" id="cd10911">
    <property type="entry name" value="PIN_LabA"/>
    <property type="match status" value="1"/>
</dbReference>
<dbReference type="Proteomes" id="UP000178534">
    <property type="component" value="Unassembled WGS sequence"/>
</dbReference>
<organism evidence="2 3">
    <name type="scientific">Candidatus Lloydbacteria bacterium RIFCSPLOWO2_01_FULL_50_20</name>
    <dbReference type="NCBI Taxonomy" id="1798665"/>
    <lineage>
        <taxon>Bacteria</taxon>
        <taxon>Candidatus Lloydiibacteriota</taxon>
    </lineage>
</organism>
<accession>A0A1G2DHG1</accession>
<dbReference type="InterPro" id="IPR021139">
    <property type="entry name" value="NYN"/>
</dbReference>
<proteinExistence type="predicted"/>
<feature type="domain" description="NYN" evidence="1">
    <location>
        <begin position="130"/>
        <end position="225"/>
    </location>
</feature>
<sequence>MIDLPPPQKWRPQHFKSKNVELGLSGEAGASTMQLMKTFAFIDASNLFYGGQKSLGWSIDYAKLLDYLREKYGIERAYYFGGVEIHRFLFNYLEHDTVPIKQLEEYLVDLIKREGKSMTEAKLLLLDRHLKRVHFYRKLEQFGYTLVLKPVKTYEDEDGNPRRKANCDVDMAYYLMRERGEYKRAIVLSGDGDFLPVLKFLQTNKKEVLLLARGPRTAKEIKQFAGSKFRDFEYLRERLKRDDAKKR</sequence>
<dbReference type="EMBL" id="MHLP01000013">
    <property type="protein sequence ID" value="OGZ13029.1"/>
    <property type="molecule type" value="Genomic_DNA"/>
</dbReference>
<dbReference type="Pfam" id="PF01936">
    <property type="entry name" value="NYN"/>
    <property type="match status" value="1"/>
</dbReference>
<reference evidence="2 3" key="1">
    <citation type="journal article" date="2016" name="Nat. Commun.">
        <title>Thousands of microbial genomes shed light on interconnected biogeochemical processes in an aquifer system.</title>
        <authorList>
            <person name="Anantharaman K."/>
            <person name="Brown C.T."/>
            <person name="Hug L.A."/>
            <person name="Sharon I."/>
            <person name="Castelle C.J."/>
            <person name="Probst A.J."/>
            <person name="Thomas B.C."/>
            <person name="Singh A."/>
            <person name="Wilkins M.J."/>
            <person name="Karaoz U."/>
            <person name="Brodie E.L."/>
            <person name="Williams K.H."/>
            <person name="Hubbard S.S."/>
            <person name="Banfield J.F."/>
        </authorList>
    </citation>
    <scope>NUCLEOTIDE SEQUENCE [LARGE SCALE GENOMIC DNA]</scope>
</reference>
<protein>
    <recommendedName>
        <fullName evidence="1">NYN domain-containing protein</fullName>
    </recommendedName>
</protein>
<evidence type="ECO:0000313" key="3">
    <source>
        <dbReference type="Proteomes" id="UP000178534"/>
    </source>
</evidence>
<gene>
    <name evidence="2" type="ORF">A2942_00645</name>
</gene>
<dbReference type="PANTHER" id="PTHR35458:SF8">
    <property type="entry name" value="SLR0650 PROTEIN"/>
    <property type="match status" value="1"/>
</dbReference>
<dbReference type="Gene3D" id="3.40.50.1010">
    <property type="entry name" value="5'-nuclease"/>
    <property type="match status" value="1"/>
</dbReference>
<dbReference type="GO" id="GO:0004540">
    <property type="term" value="F:RNA nuclease activity"/>
    <property type="evidence" value="ECO:0007669"/>
    <property type="project" value="InterPro"/>
</dbReference>
<comment type="caution">
    <text evidence="2">The sequence shown here is derived from an EMBL/GenBank/DDBJ whole genome shotgun (WGS) entry which is preliminary data.</text>
</comment>